<evidence type="ECO:0000313" key="5">
    <source>
        <dbReference type="Proteomes" id="UP000516122"/>
    </source>
</evidence>
<reference evidence="2 5" key="2">
    <citation type="submission" date="2020-08" db="EMBL/GenBank/DDBJ databases">
        <title>Enterococcus faecalis SF28073 genome assembly.</title>
        <authorList>
            <person name="Duerkop B.A."/>
            <person name="Johnson C.N."/>
        </authorList>
    </citation>
    <scope>NUCLEOTIDE SEQUENCE [LARGE SCALE GENOMIC DNA]</scope>
    <source>
        <strain evidence="2 5">SF28073</strain>
    </source>
</reference>
<dbReference type="EMBL" id="CP060804">
    <property type="protein sequence ID" value="QNP37188.1"/>
    <property type="molecule type" value="Genomic_DNA"/>
</dbReference>
<feature type="region of interest" description="Disordered" evidence="1">
    <location>
        <begin position="1"/>
        <end position="23"/>
    </location>
</feature>
<reference evidence="3 4" key="1">
    <citation type="submission" date="2019-02" db="EMBL/GenBank/DDBJ databases">
        <title>Bacteria dissemination in different level of health care in South Africa: the effectiveness of infections prevention and control.</title>
        <authorList>
            <person name="Shobo C."/>
            <person name="Amoako D.G."/>
            <person name="Allam M."/>
            <person name="Ismail A."/>
            <person name="Bester L.A."/>
            <person name="Essack S.Y."/>
        </authorList>
    </citation>
    <scope>NUCLEOTIDE SEQUENCE [LARGE SCALE GENOMIC DNA]</scope>
    <source>
        <strain evidence="3 4">2SIL2</strain>
    </source>
</reference>
<accession>A0A4U3KBM1</accession>
<organism evidence="3 4">
    <name type="scientific">Enterococcus faecalis</name>
    <name type="common">Streptococcus faecalis</name>
    <dbReference type="NCBI Taxonomy" id="1351"/>
    <lineage>
        <taxon>Bacteria</taxon>
        <taxon>Bacillati</taxon>
        <taxon>Bacillota</taxon>
        <taxon>Bacilli</taxon>
        <taxon>Lactobacillales</taxon>
        <taxon>Enterococcaceae</taxon>
        <taxon>Enterococcus</taxon>
    </lineage>
</organism>
<evidence type="ECO:0000313" key="3">
    <source>
        <dbReference type="EMBL" id="TKK58890.1"/>
    </source>
</evidence>
<dbReference type="Proteomes" id="UP000305511">
    <property type="component" value="Unassembled WGS sequence"/>
</dbReference>
<evidence type="ECO:0000313" key="4">
    <source>
        <dbReference type="Proteomes" id="UP000305511"/>
    </source>
</evidence>
<feature type="compositionally biased region" description="Basic residues" evidence="1">
    <location>
        <begin position="7"/>
        <end position="19"/>
    </location>
</feature>
<protein>
    <submittedName>
        <fullName evidence="3">Uncharacterized protein</fullName>
    </submittedName>
</protein>
<evidence type="ECO:0000256" key="1">
    <source>
        <dbReference type="SAM" id="MobiDB-lite"/>
    </source>
</evidence>
<evidence type="ECO:0000313" key="2">
    <source>
        <dbReference type="EMBL" id="QNP37188.1"/>
    </source>
</evidence>
<dbReference type="Proteomes" id="UP000516122">
    <property type="component" value="Chromosome"/>
</dbReference>
<proteinExistence type="predicted"/>
<name>A0A4U3KBM1_ENTFL</name>
<dbReference type="RefSeq" id="WP_002380674.1">
    <property type="nucleotide sequence ID" value="NZ_CABGHS010000010.1"/>
</dbReference>
<dbReference type="AlphaFoldDB" id="A0A4U3KBM1"/>
<sequence>MRNNKGFAKKKEKKDKGKRVKETVNAESYKTKEPMWRFKRCDTFHEKWSVKNCCNINEEMLDKLISFEGLCWIDIERQTHDKGKSSNHFVDVSNLCKEAQGRLKELKIYDDELFSLRLSNKERLYGLLENGVFQILWYDKNHEIYPTAR</sequence>
<dbReference type="EMBL" id="SIYF01000721">
    <property type="protein sequence ID" value="TKK58890.1"/>
    <property type="molecule type" value="Genomic_DNA"/>
</dbReference>
<gene>
    <name evidence="3" type="ORF">EY666_19255</name>
    <name evidence="2" type="ORF">H9Q64_12040</name>
</gene>